<dbReference type="SUPFAM" id="SSF50993">
    <property type="entry name" value="Peptidase/esterase 'gauge' domain"/>
    <property type="match status" value="1"/>
</dbReference>
<dbReference type="Pfam" id="PF02897">
    <property type="entry name" value="Peptidase_S9_N"/>
    <property type="match status" value="1"/>
</dbReference>
<evidence type="ECO:0000259" key="8">
    <source>
        <dbReference type="Pfam" id="PF02897"/>
    </source>
</evidence>
<keyword evidence="4 6" id="KW-0378">Hydrolase</keyword>
<dbReference type="OMA" id="DGCKNAN"/>
<evidence type="ECO:0000259" key="7">
    <source>
        <dbReference type="Pfam" id="PF00326"/>
    </source>
</evidence>
<accession>D3BPJ2</accession>
<evidence type="ECO:0000256" key="5">
    <source>
        <dbReference type="ARBA" id="ARBA00022825"/>
    </source>
</evidence>
<keyword evidence="5 6" id="KW-0720">Serine protease</keyword>
<dbReference type="InterPro" id="IPR029058">
    <property type="entry name" value="AB_hydrolase_fold"/>
</dbReference>
<comment type="similarity">
    <text evidence="2 6">Belongs to the peptidase S9A family.</text>
</comment>
<dbReference type="GeneID" id="31364936"/>
<dbReference type="InterPro" id="IPR002470">
    <property type="entry name" value="Peptidase_S9A"/>
</dbReference>
<protein>
    <recommendedName>
        <fullName evidence="6">Prolyl endopeptidase</fullName>
        <ecNumber evidence="6">3.4.21.-</ecNumber>
    </recommendedName>
</protein>
<name>D3BPJ2_HETP5</name>
<keyword evidence="3 6" id="KW-0645">Protease</keyword>
<dbReference type="AlphaFoldDB" id="D3BPJ2"/>
<dbReference type="GO" id="GO:0005829">
    <property type="term" value="C:cytosol"/>
    <property type="evidence" value="ECO:0007669"/>
    <property type="project" value="TreeGrafter"/>
</dbReference>
<dbReference type="PRINTS" id="PR00862">
    <property type="entry name" value="PROLIGOPTASE"/>
</dbReference>
<dbReference type="MEROPS" id="S09.B02"/>
<evidence type="ECO:0000256" key="3">
    <source>
        <dbReference type="ARBA" id="ARBA00022670"/>
    </source>
</evidence>
<feature type="domain" description="Peptidase S9A N-terminal" evidence="8">
    <location>
        <begin position="6"/>
        <end position="431"/>
    </location>
</feature>
<dbReference type="SUPFAM" id="SSF53474">
    <property type="entry name" value="alpha/beta-Hydrolases"/>
    <property type="match status" value="1"/>
</dbReference>
<dbReference type="InterPro" id="IPR001375">
    <property type="entry name" value="Peptidase_S9_cat"/>
</dbReference>
<evidence type="ECO:0000256" key="1">
    <source>
        <dbReference type="ARBA" id="ARBA00001070"/>
    </source>
</evidence>
<evidence type="ECO:0000256" key="6">
    <source>
        <dbReference type="RuleBase" id="RU368024"/>
    </source>
</evidence>
<evidence type="ECO:0000313" key="10">
    <source>
        <dbReference type="Proteomes" id="UP000001396"/>
    </source>
</evidence>
<proteinExistence type="inferred from homology"/>
<evidence type="ECO:0000256" key="2">
    <source>
        <dbReference type="ARBA" id="ARBA00005228"/>
    </source>
</evidence>
<dbReference type="InterPro" id="IPR051167">
    <property type="entry name" value="Prolyl_oligopep/macrocyclase"/>
</dbReference>
<dbReference type="Pfam" id="PF00326">
    <property type="entry name" value="Peptidase_S9"/>
    <property type="match status" value="1"/>
</dbReference>
<dbReference type="PROSITE" id="PS00708">
    <property type="entry name" value="PRO_ENDOPEP_SER"/>
    <property type="match status" value="1"/>
</dbReference>
<dbReference type="GO" id="GO:0070012">
    <property type="term" value="F:oligopeptidase activity"/>
    <property type="evidence" value="ECO:0007669"/>
    <property type="project" value="TreeGrafter"/>
</dbReference>
<dbReference type="Gene3D" id="3.40.50.1820">
    <property type="entry name" value="alpha/beta hydrolase"/>
    <property type="match status" value="1"/>
</dbReference>
<sequence length="713" mass="81116">MTLNYPKIRRDDSVSDTFKRTNGSEQIVKDPYRWLEDQNSEETKNQVTRSYIGSGEDNISVELEKELLEKINYPKTSFYRRRGDRLFFDRNPGLLNQAIIYMADANQPDKEYVLLDPNQFSPDGTWSLSTMTISDSGRLLAYGYSKSGSDWVTLKIVRIPEKIDDPVVILEDQLEWIKFSSPVFNKDESGFIYSRFPQPADDTHDKGTETDQNINNKCYFHKIGDPQEKDLLVYSDEANPQYMFGCEFTDDFETLMVCISKDCNPEINMTLITNFDEVINGKEQHFKKVKLITDFSASYSYITSVGDRFWFHTNLHSPNNQIISIQVPKSEGVALDVKTIIPERDYLCQYAGSALNKIYVSYLKDVQESIHVFDMEGKFLHQIELPGPGSLAGFGPSKLHNHIYFVFHSFIYPDTIFYVDANQDKAVLFKEPQIKNFNSADYVCKQEFFNSKDGTRIPMFIVHRKDLVLNGDAPTFLTAYGGFEYSYEPYFSPSFIFFVDKFKGVFVVANIRGGGEYGKKWHEGGSLLNKQNCFDDFAAAAQFLFDKNYTKTSKLTVNGGSNGGLLVGASVNQRPDLFGCCIADVGVMDMLRFHKFTIGSHWCSDYGCSEDPKYFDTLYGYSPLHNVAGDKPYPATLLLTGDHDDRVIPAHSYKYISELQHQRGGKPDQSKPLLILIDEKAGHGAGKPLTKRVKEFVTKLNFIAKSTNSNPIL</sequence>
<reference evidence="9 10" key="1">
    <citation type="journal article" date="2011" name="Genome Res.">
        <title>Phylogeny-wide analysis of social amoeba genomes highlights ancient origins for complex intercellular communication.</title>
        <authorList>
            <person name="Heidel A.J."/>
            <person name="Lawal H.M."/>
            <person name="Felder M."/>
            <person name="Schilde C."/>
            <person name="Helps N.R."/>
            <person name="Tunggal B."/>
            <person name="Rivero F."/>
            <person name="John U."/>
            <person name="Schleicher M."/>
            <person name="Eichinger L."/>
            <person name="Platzer M."/>
            <person name="Noegel A.A."/>
            <person name="Schaap P."/>
            <person name="Gloeckner G."/>
        </authorList>
    </citation>
    <scope>NUCLEOTIDE SEQUENCE [LARGE SCALE GENOMIC DNA]</scope>
    <source>
        <strain evidence="10">ATCC 26659 / Pp 5 / PN500</strain>
    </source>
</reference>
<dbReference type="EC" id="3.4.21.-" evidence="6"/>
<dbReference type="GO" id="GO:0004252">
    <property type="term" value="F:serine-type endopeptidase activity"/>
    <property type="evidence" value="ECO:0007669"/>
    <property type="project" value="UniProtKB-UniRule"/>
</dbReference>
<dbReference type="STRING" id="670386.D3BPJ2"/>
<dbReference type="InterPro" id="IPR002471">
    <property type="entry name" value="Pept_S9_AS"/>
</dbReference>
<comment type="caution">
    <text evidence="9">The sequence shown here is derived from an EMBL/GenBank/DDBJ whole genome shotgun (WGS) entry which is preliminary data.</text>
</comment>
<dbReference type="GO" id="GO:0006508">
    <property type="term" value="P:proteolysis"/>
    <property type="evidence" value="ECO:0007669"/>
    <property type="project" value="UniProtKB-KW"/>
</dbReference>
<dbReference type="FunFam" id="3.40.50.1820:FF:000005">
    <property type="entry name" value="Prolyl endopeptidase"/>
    <property type="match status" value="1"/>
</dbReference>
<dbReference type="RefSeq" id="XP_020428842.1">
    <property type="nucleotide sequence ID" value="XM_020580255.1"/>
</dbReference>
<dbReference type="InterPro" id="IPR023302">
    <property type="entry name" value="Pept_S9A_N"/>
</dbReference>
<dbReference type="PANTHER" id="PTHR42881">
    <property type="entry name" value="PROLYL ENDOPEPTIDASE"/>
    <property type="match status" value="1"/>
</dbReference>
<evidence type="ECO:0000313" key="9">
    <source>
        <dbReference type="EMBL" id="EFA76710.1"/>
    </source>
</evidence>
<dbReference type="FunCoup" id="D3BPJ2">
    <property type="interactions" value="386"/>
</dbReference>
<dbReference type="Gene3D" id="2.130.10.120">
    <property type="entry name" value="Prolyl oligopeptidase, N-terminal domain"/>
    <property type="match status" value="1"/>
</dbReference>
<comment type="catalytic activity">
    <reaction evidence="1">
        <text>Hydrolysis of Pro-|-Xaa &gt;&gt; Ala-|-Xaa in oligopeptides.</text>
        <dbReference type="EC" id="3.4.21.26"/>
    </reaction>
</comment>
<evidence type="ECO:0000256" key="4">
    <source>
        <dbReference type="ARBA" id="ARBA00022801"/>
    </source>
</evidence>
<organism evidence="9 10">
    <name type="scientific">Heterostelium pallidum (strain ATCC 26659 / Pp 5 / PN500)</name>
    <name type="common">Cellular slime mold</name>
    <name type="synonym">Polysphondylium pallidum</name>
    <dbReference type="NCBI Taxonomy" id="670386"/>
    <lineage>
        <taxon>Eukaryota</taxon>
        <taxon>Amoebozoa</taxon>
        <taxon>Evosea</taxon>
        <taxon>Eumycetozoa</taxon>
        <taxon>Dictyostelia</taxon>
        <taxon>Acytosteliales</taxon>
        <taxon>Acytosteliaceae</taxon>
        <taxon>Heterostelium</taxon>
    </lineage>
</organism>
<dbReference type="EMBL" id="ADBJ01000044">
    <property type="protein sequence ID" value="EFA76710.1"/>
    <property type="molecule type" value="Genomic_DNA"/>
</dbReference>
<keyword evidence="10" id="KW-1185">Reference proteome</keyword>
<dbReference type="InParanoid" id="D3BPJ2"/>
<feature type="domain" description="Peptidase S9 prolyl oligopeptidase catalytic" evidence="7">
    <location>
        <begin position="501"/>
        <end position="708"/>
    </location>
</feature>
<gene>
    <name evidence="9" type="primary">dpoA</name>
    <name evidence="9" type="ORF">PPL_09461</name>
</gene>
<dbReference type="Proteomes" id="UP000001396">
    <property type="component" value="Unassembled WGS sequence"/>
</dbReference>
<dbReference type="PANTHER" id="PTHR42881:SF2">
    <property type="entry name" value="PROLYL ENDOPEPTIDASE"/>
    <property type="match status" value="1"/>
</dbReference>